<dbReference type="Proteomes" id="UP001301958">
    <property type="component" value="Unassembled WGS sequence"/>
</dbReference>
<feature type="region of interest" description="Disordered" evidence="2">
    <location>
        <begin position="357"/>
        <end position="699"/>
    </location>
</feature>
<feature type="compositionally biased region" description="Low complexity" evidence="2">
    <location>
        <begin position="479"/>
        <end position="501"/>
    </location>
</feature>
<feature type="region of interest" description="Disordered" evidence="2">
    <location>
        <begin position="1"/>
        <end position="38"/>
    </location>
</feature>
<sequence length="699" mass="76842">MATTSRPSRPSVDFDIHINDSSDHGRSPSPGNRVDTLKDLPLSSIQNIKPSGFDTLTRHLNNLRIHSSASKENGFVQPQGRRESGPRVRVSVETTPGRQPHCDNRRVASGSFNSIFSGKSTNFRGTNDLALASHHLPDNRVQLAKHQEGQFDWLLSLPIRIVKSAAKGRRSLGKSRDDQDQSTQGEKQFLFGCNLVHHRAPPGNGNDKPVNTYTLLATRIQQEEEPPMPEESENTEDGQSVVANADTSQLSLNALDDISEEVITSTEGKDMQKQPETMTAMNIEDNFSVEHHNERHLSVSPQPPHTRPLSRIEDSVEELDNLHEQIEEALEEVAQLNRAISPDGDEELTEIFVEVAAPVPVIQPAPAKRLSSVRAAPVTSTLRTRTSTATPAERTSSARRSTISSSRADSDSKSSAKPTPTATRKTVTRPTSLLPPKGTTRSSKTPTVPAFELPGEAVARRLKEQRAARLSQSHDSQHSLTLSSSKAPTSPSKTAPTARSTRPLTKPAFELPGEAISRRKREEREAKLKQMEEEEKKRREFRARPVPSSVKASGAGGLTRETAASQARRAEISPLRAKRDSMIGSGTEGTPRMSRVTMTVTSTSRGRVSVAAGSESRGTSSSSGNALKSQVGSVKGKEVFKRESEYTSIRQKERREREEAAKAAREKAAERSKLAAKEWKEKQMMRERKRMSMFSGRVA</sequence>
<evidence type="ECO:0000313" key="3">
    <source>
        <dbReference type="EMBL" id="KAK4228455.1"/>
    </source>
</evidence>
<keyword evidence="4" id="KW-1185">Reference proteome</keyword>
<feature type="coiled-coil region" evidence="1">
    <location>
        <begin position="309"/>
        <end position="339"/>
    </location>
</feature>
<proteinExistence type="predicted"/>
<feature type="compositionally biased region" description="Low complexity" evidence="2">
    <location>
        <begin position="357"/>
        <end position="367"/>
    </location>
</feature>
<protein>
    <recommendedName>
        <fullName evidence="5">Carboxylesterase family protein</fullName>
    </recommendedName>
</protein>
<evidence type="ECO:0000256" key="2">
    <source>
        <dbReference type="SAM" id="MobiDB-lite"/>
    </source>
</evidence>
<gene>
    <name evidence="3" type="ORF">QBC38DRAFT_152998</name>
</gene>
<feature type="compositionally biased region" description="Basic and acidic residues" evidence="2">
    <location>
        <begin position="458"/>
        <end position="467"/>
    </location>
</feature>
<reference evidence="3" key="2">
    <citation type="submission" date="2023-05" db="EMBL/GenBank/DDBJ databases">
        <authorList>
            <consortium name="Lawrence Berkeley National Laboratory"/>
            <person name="Steindorff A."/>
            <person name="Hensen N."/>
            <person name="Bonometti L."/>
            <person name="Westerberg I."/>
            <person name="Brannstrom I.O."/>
            <person name="Guillou S."/>
            <person name="Cros-Aarteil S."/>
            <person name="Calhoun S."/>
            <person name="Haridas S."/>
            <person name="Kuo A."/>
            <person name="Mondo S."/>
            <person name="Pangilinan J."/>
            <person name="Riley R."/>
            <person name="Labutti K."/>
            <person name="Andreopoulos B."/>
            <person name="Lipzen A."/>
            <person name="Chen C."/>
            <person name="Yanf M."/>
            <person name="Daum C."/>
            <person name="Ng V."/>
            <person name="Clum A."/>
            <person name="Ohm R."/>
            <person name="Martin F."/>
            <person name="Silar P."/>
            <person name="Natvig D."/>
            <person name="Lalanne C."/>
            <person name="Gautier V."/>
            <person name="Ament-Velasquez S.L."/>
            <person name="Kruys A."/>
            <person name="Hutchinson M.I."/>
            <person name="Powell A.J."/>
            <person name="Barry K."/>
            <person name="Miller A.N."/>
            <person name="Grigoriev I.V."/>
            <person name="Debuchy R."/>
            <person name="Gladieux P."/>
            <person name="Thoren M.H."/>
            <person name="Johannesson H."/>
        </authorList>
    </citation>
    <scope>NUCLEOTIDE SEQUENCE</scope>
    <source>
        <strain evidence="3">CBS 990.96</strain>
    </source>
</reference>
<feature type="compositionally biased region" description="Basic and acidic residues" evidence="2">
    <location>
        <begin position="12"/>
        <end position="26"/>
    </location>
</feature>
<accession>A0AAN7H3U9</accession>
<reference evidence="3" key="1">
    <citation type="journal article" date="2023" name="Mol. Phylogenet. Evol.">
        <title>Genome-scale phylogeny and comparative genomics of the fungal order Sordariales.</title>
        <authorList>
            <person name="Hensen N."/>
            <person name="Bonometti L."/>
            <person name="Westerberg I."/>
            <person name="Brannstrom I.O."/>
            <person name="Guillou S."/>
            <person name="Cros-Aarteil S."/>
            <person name="Calhoun S."/>
            <person name="Haridas S."/>
            <person name="Kuo A."/>
            <person name="Mondo S."/>
            <person name="Pangilinan J."/>
            <person name="Riley R."/>
            <person name="LaButti K."/>
            <person name="Andreopoulos B."/>
            <person name="Lipzen A."/>
            <person name="Chen C."/>
            <person name="Yan M."/>
            <person name="Daum C."/>
            <person name="Ng V."/>
            <person name="Clum A."/>
            <person name="Steindorff A."/>
            <person name="Ohm R.A."/>
            <person name="Martin F."/>
            <person name="Silar P."/>
            <person name="Natvig D.O."/>
            <person name="Lalanne C."/>
            <person name="Gautier V."/>
            <person name="Ament-Velasquez S.L."/>
            <person name="Kruys A."/>
            <person name="Hutchinson M.I."/>
            <person name="Powell A.J."/>
            <person name="Barry K."/>
            <person name="Miller A.N."/>
            <person name="Grigoriev I.V."/>
            <person name="Debuchy R."/>
            <person name="Gladieux P."/>
            <person name="Hiltunen Thoren M."/>
            <person name="Johannesson H."/>
        </authorList>
    </citation>
    <scope>NUCLEOTIDE SEQUENCE</scope>
    <source>
        <strain evidence="3">CBS 990.96</strain>
    </source>
</reference>
<evidence type="ECO:0000256" key="1">
    <source>
        <dbReference type="SAM" id="Coils"/>
    </source>
</evidence>
<name>A0AAN7H3U9_9PEZI</name>
<organism evidence="3 4">
    <name type="scientific">Podospora fimiseda</name>
    <dbReference type="NCBI Taxonomy" id="252190"/>
    <lineage>
        <taxon>Eukaryota</taxon>
        <taxon>Fungi</taxon>
        <taxon>Dikarya</taxon>
        <taxon>Ascomycota</taxon>
        <taxon>Pezizomycotina</taxon>
        <taxon>Sordariomycetes</taxon>
        <taxon>Sordariomycetidae</taxon>
        <taxon>Sordariales</taxon>
        <taxon>Podosporaceae</taxon>
        <taxon>Podospora</taxon>
    </lineage>
</organism>
<dbReference type="AlphaFoldDB" id="A0AAN7H3U9"/>
<keyword evidence="1" id="KW-0175">Coiled coil</keyword>
<feature type="region of interest" description="Disordered" evidence="2">
    <location>
        <begin position="68"/>
        <end position="100"/>
    </location>
</feature>
<feature type="compositionally biased region" description="Polar residues" evidence="2">
    <location>
        <begin position="422"/>
        <end position="431"/>
    </location>
</feature>
<feature type="compositionally biased region" description="Low complexity" evidence="2">
    <location>
        <begin position="379"/>
        <end position="407"/>
    </location>
</feature>
<comment type="caution">
    <text evidence="3">The sequence shown here is derived from an EMBL/GenBank/DDBJ whole genome shotgun (WGS) entry which is preliminary data.</text>
</comment>
<feature type="compositionally biased region" description="Basic and acidic residues" evidence="2">
    <location>
        <begin position="516"/>
        <end position="538"/>
    </location>
</feature>
<feature type="compositionally biased region" description="Low complexity" evidence="2">
    <location>
        <begin position="592"/>
        <end position="624"/>
    </location>
</feature>
<evidence type="ECO:0008006" key="5">
    <source>
        <dbReference type="Google" id="ProtNLM"/>
    </source>
</evidence>
<feature type="compositionally biased region" description="Basic and acidic residues" evidence="2">
    <location>
        <begin position="635"/>
        <end position="686"/>
    </location>
</feature>
<evidence type="ECO:0000313" key="4">
    <source>
        <dbReference type="Proteomes" id="UP001301958"/>
    </source>
</evidence>
<dbReference type="EMBL" id="MU865318">
    <property type="protein sequence ID" value="KAK4228455.1"/>
    <property type="molecule type" value="Genomic_DNA"/>
</dbReference>